<name>A0A510IBH3_9VIBR</name>
<evidence type="ECO:0000259" key="3">
    <source>
        <dbReference type="Pfam" id="PF25222"/>
    </source>
</evidence>
<evidence type="ECO:0000313" key="6">
    <source>
        <dbReference type="Proteomes" id="UP000315115"/>
    </source>
</evidence>
<protein>
    <submittedName>
        <fullName evidence="5">Uncharacterized protein</fullName>
    </submittedName>
</protein>
<dbReference type="Pfam" id="PF25222">
    <property type="entry name" value="DUF7840"/>
    <property type="match status" value="1"/>
</dbReference>
<dbReference type="Pfam" id="PF25225">
    <property type="entry name" value="DUF7843"/>
    <property type="match status" value="1"/>
</dbReference>
<feature type="domain" description="Lnb N-terminal periplasmic" evidence="2">
    <location>
        <begin position="124"/>
        <end position="293"/>
    </location>
</feature>
<keyword evidence="1" id="KW-0732">Signal</keyword>
<organism evidence="5 6">
    <name type="scientific">Vibrio rotiferianus</name>
    <dbReference type="NCBI Taxonomy" id="190895"/>
    <lineage>
        <taxon>Bacteria</taxon>
        <taxon>Pseudomonadati</taxon>
        <taxon>Pseudomonadota</taxon>
        <taxon>Gammaproteobacteria</taxon>
        <taxon>Vibrionales</taxon>
        <taxon>Vibrionaceae</taxon>
        <taxon>Vibrio</taxon>
    </lineage>
</organism>
<sequence>MLKPLSSIAYLSFVPFLPVNASASPIDSQKAAIVEQLGNHPQWLKLLHFQRGESLIESDAFFFAPEGRVNPKAELLATLEEFENDANRTNQELAQCRFPARYLWLKKQLGSQFSAPKVRCEKLEGWQEENQLDSISLIFVTGYMGNPASFFGHLLMKLNKEGQYYSSKTPLLDSSVNFGANTGQRDNPIKYVTYGLLGGYSASFSQEDYYRYEFGYAEGEQRELWEYELNLTEDELKLLESHLWELQGKEFRYYFLDGNCATYMASFISIVLEEPLLKNAQPWDMPLDIFKALPNKQHNNQPLVKSIDKRESKYSRIKDKYLALTGREQEAAKSLTIDKVLFANNSYAQLSSYEKSRVLNVMFDYYELTIVDGSEDEANLAKSRKVKLMQERLKLPALDLEWEMSKSAPPHLAQNPMKIGLSTGYNSELGGFGQLNFRAAYYDYLYLETSRFNDSNATFFDGNVRFSNQDIWLDKFDVFNVSTLNIRQVDLFEDSQFAWSTRLTIEQKDLSCNDCERARWFGALGKATKLNGVISFYAMPGVNVDLSHYKDSELNITFGALYTASEYWKTHLKLMPASSLGADSEQKLLIDWESRLGNAMDWDVRLNVKHNKSSEVSMSYAHYF</sequence>
<feature type="domain" description="DUF7840" evidence="3">
    <location>
        <begin position="409"/>
        <end position="623"/>
    </location>
</feature>
<accession>A0A510IBH3</accession>
<feature type="domain" description="DUF7843" evidence="4">
    <location>
        <begin position="36"/>
        <end position="108"/>
    </location>
</feature>
<feature type="signal peptide" evidence="1">
    <location>
        <begin position="1"/>
        <end position="23"/>
    </location>
</feature>
<dbReference type="InterPro" id="IPR057162">
    <property type="entry name" value="DUF7840"/>
</dbReference>
<evidence type="ECO:0000313" key="5">
    <source>
        <dbReference type="EMBL" id="BBL91125.1"/>
    </source>
</evidence>
<evidence type="ECO:0000256" key="1">
    <source>
        <dbReference type="SAM" id="SignalP"/>
    </source>
</evidence>
<proteinExistence type="predicted"/>
<dbReference type="AlphaFoldDB" id="A0A510IBH3"/>
<dbReference type="InterPro" id="IPR025178">
    <property type="entry name" value="Lnb_N"/>
</dbReference>
<evidence type="ECO:0000259" key="2">
    <source>
        <dbReference type="Pfam" id="PF13387"/>
    </source>
</evidence>
<dbReference type="Pfam" id="PF13387">
    <property type="entry name" value="Lnb_N"/>
    <property type="match status" value="1"/>
</dbReference>
<evidence type="ECO:0000259" key="4">
    <source>
        <dbReference type="Pfam" id="PF25225"/>
    </source>
</evidence>
<dbReference type="Proteomes" id="UP000315115">
    <property type="component" value="Chromosome 2"/>
</dbReference>
<gene>
    <name evidence="5" type="ORF">VroAM7_37780</name>
</gene>
<reference evidence="6" key="1">
    <citation type="submission" date="2019-07" db="EMBL/GenBank/DDBJ databases">
        <title>Complete Genome Sequences of Vibrion rotiferianus strain AM7.</title>
        <authorList>
            <person name="Miyazaki K."/>
            <person name="Wiseschart A."/>
            <person name="Pootanakit K."/>
            <person name="Ishimori K."/>
            <person name="Kitahara K."/>
        </authorList>
    </citation>
    <scope>NUCLEOTIDE SEQUENCE [LARGE SCALE GENOMIC DNA]</scope>
    <source>
        <strain evidence="6">AM7</strain>
    </source>
</reference>
<dbReference type="InterPro" id="IPR057165">
    <property type="entry name" value="DUF7843"/>
</dbReference>
<dbReference type="EMBL" id="AP019799">
    <property type="protein sequence ID" value="BBL91125.1"/>
    <property type="molecule type" value="Genomic_DNA"/>
</dbReference>
<feature type="chain" id="PRO_5021917425" evidence="1">
    <location>
        <begin position="24"/>
        <end position="624"/>
    </location>
</feature>